<organism evidence="3 4">
    <name type="scientific">Frankia nepalensis</name>
    <dbReference type="NCBI Taxonomy" id="1836974"/>
    <lineage>
        <taxon>Bacteria</taxon>
        <taxon>Bacillati</taxon>
        <taxon>Actinomycetota</taxon>
        <taxon>Actinomycetes</taxon>
        <taxon>Frankiales</taxon>
        <taxon>Frankiaceae</taxon>
        <taxon>Frankia</taxon>
    </lineage>
</organism>
<evidence type="ECO:0000313" key="4">
    <source>
        <dbReference type="Proteomes" id="UP000604475"/>
    </source>
</evidence>
<dbReference type="PANTHER" id="PTHR21240:SF28">
    <property type="entry name" value="ISO-OROTATE DECARBOXYLASE (EUROFUNG)"/>
    <property type="match status" value="1"/>
</dbReference>
<dbReference type="RefSeq" id="WP_203002308.1">
    <property type="nucleotide sequence ID" value="NZ_JADWYU010000099.1"/>
</dbReference>
<reference evidence="3" key="1">
    <citation type="submission" date="2020-12" db="EMBL/GenBank/DDBJ databases">
        <title>Genomic characterization of non-nitrogen-fixing Frankia strains.</title>
        <authorList>
            <person name="Carlos-Shanley C."/>
            <person name="Guerra T."/>
            <person name="Hahn D."/>
        </authorList>
    </citation>
    <scope>NUCLEOTIDE SEQUENCE</scope>
    <source>
        <strain evidence="3">CN6</strain>
    </source>
</reference>
<dbReference type="Proteomes" id="UP000604475">
    <property type="component" value="Unassembled WGS sequence"/>
</dbReference>
<accession>A0A937RBH8</accession>
<dbReference type="Gene3D" id="3.20.20.140">
    <property type="entry name" value="Metal-dependent hydrolases"/>
    <property type="match status" value="1"/>
</dbReference>
<dbReference type="PANTHER" id="PTHR21240">
    <property type="entry name" value="2-AMINO-3-CARBOXYLMUCONATE-6-SEMIALDEHYDE DECARBOXYLASE"/>
    <property type="match status" value="1"/>
</dbReference>
<dbReference type="InterPro" id="IPR032466">
    <property type="entry name" value="Metal_Hydrolase"/>
</dbReference>
<sequence>MVVAGLRAFDADNHYYETLDAFTRHIEPEFARRCMQWAQVDGKTRLLVGGKVNRFLPNPTFSALARPGALEQYFRGEVGGPVIKLFGELAPPRPEYQNRDARLRVMDELRLDGAFFFPTLGVGMERALKHDLPAARAAFRAFNRWLDEDWGFAYQNKIFAAPYISLSDPAAAVTELRWALDRGVRIIVMRAGPVLTEMGLKSPADRMFDEFWALANEAGVVCAYHGGDDVYKELIGWWSESDETEAFRMTPLRSLLSPSAVADSFAALLAQGTLRRNPNLRFAAIETGADWVTPLFKSLKKSFVQNPDTWAEDPRETFRRQVWVSPFHENDLAELKTMIGADRMLMGSDWPHVEGLAEPLTFTKDLEAAGFDDAEIQLVMHDNAQALIGA</sequence>
<dbReference type="InterPro" id="IPR006680">
    <property type="entry name" value="Amidohydro-rel"/>
</dbReference>
<dbReference type="EMBL" id="JAEACQ010000160">
    <property type="protein sequence ID" value="MBL7627395.1"/>
    <property type="molecule type" value="Genomic_DNA"/>
</dbReference>
<dbReference type="GO" id="GO:0016787">
    <property type="term" value="F:hydrolase activity"/>
    <property type="evidence" value="ECO:0007669"/>
    <property type="project" value="InterPro"/>
</dbReference>
<dbReference type="AlphaFoldDB" id="A0A937RBH8"/>
<evidence type="ECO:0000259" key="2">
    <source>
        <dbReference type="Pfam" id="PF04909"/>
    </source>
</evidence>
<keyword evidence="1" id="KW-0456">Lyase</keyword>
<protein>
    <submittedName>
        <fullName evidence="3">Amidohydrolase family protein</fullName>
    </submittedName>
</protein>
<dbReference type="GO" id="GO:0005737">
    <property type="term" value="C:cytoplasm"/>
    <property type="evidence" value="ECO:0007669"/>
    <property type="project" value="TreeGrafter"/>
</dbReference>
<evidence type="ECO:0000313" key="3">
    <source>
        <dbReference type="EMBL" id="MBL7627395.1"/>
    </source>
</evidence>
<evidence type="ECO:0000256" key="1">
    <source>
        <dbReference type="ARBA" id="ARBA00023239"/>
    </source>
</evidence>
<keyword evidence="4" id="KW-1185">Reference proteome</keyword>
<feature type="domain" description="Amidohydrolase-related" evidence="2">
    <location>
        <begin position="97"/>
        <end position="389"/>
    </location>
</feature>
<name>A0A937RBH8_9ACTN</name>
<dbReference type="Pfam" id="PF04909">
    <property type="entry name" value="Amidohydro_2"/>
    <property type="match status" value="1"/>
</dbReference>
<comment type="caution">
    <text evidence="3">The sequence shown here is derived from an EMBL/GenBank/DDBJ whole genome shotgun (WGS) entry which is preliminary data.</text>
</comment>
<dbReference type="GO" id="GO:0016831">
    <property type="term" value="F:carboxy-lyase activity"/>
    <property type="evidence" value="ECO:0007669"/>
    <property type="project" value="InterPro"/>
</dbReference>
<dbReference type="GO" id="GO:0019748">
    <property type="term" value="P:secondary metabolic process"/>
    <property type="evidence" value="ECO:0007669"/>
    <property type="project" value="TreeGrafter"/>
</dbReference>
<gene>
    <name evidence="3" type="ORF">I7412_09475</name>
</gene>
<proteinExistence type="predicted"/>
<dbReference type="InterPro" id="IPR032465">
    <property type="entry name" value="ACMSD"/>
</dbReference>
<dbReference type="SUPFAM" id="SSF51556">
    <property type="entry name" value="Metallo-dependent hydrolases"/>
    <property type="match status" value="1"/>
</dbReference>